<evidence type="ECO:0000256" key="6">
    <source>
        <dbReference type="ARBA" id="ARBA00023136"/>
    </source>
</evidence>
<dbReference type="PANTHER" id="PTHR35093:SF8">
    <property type="entry name" value="OUTER MEMBRANE PROTEIN NMB0088-RELATED"/>
    <property type="match status" value="1"/>
</dbReference>
<reference evidence="8 9" key="1">
    <citation type="submission" date="2021-05" db="EMBL/GenBank/DDBJ databases">
        <title>The draft genome of Geobacter chapellei DSM 13688.</title>
        <authorList>
            <person name="Xu Z."/>
            <person name="Masuda Y."/>
            <person name="Itoh H."/>
            <person name="Senoo K."/>
        </authorList>
    </citation>
    <scope>NUCLEOTIDE SEQUENCE [LARGE SCALE GENOMIC DNA]</scope>
    <source>
        <strain evidence="8 9">DSM 13688</strain>
    </source>
</reference>
<evidence type="ECO:0000256" key="2">
    <source>
        <dbReference type="ARBA" id="ARBA00008163"/>
    </source>
</evidence>
<proteinExistence type="inferred from homology"/>
<gene>
    <name evidence="8" type="ORF">KJB30_15500</name>
</gene>
<keyword evidence="8" id="KW-0675">Receptor</keyword>
<dbReference type="Gene3D" id="2.40.160.60">
    <property type="entry name" value="Outer membrane protein transport protein (OMPP1/FadL/TodX)"/>
    <property type="match status" value="1"/>
</dbReference>
<dbReference type="EMBL" id="JAHDYS010000018">
    <property type="protein sequence ID" value="MBT1073199.1"/>
    <property type="molecule type" value="Genomic_DNA"/>
</dbReference>
<comment type="similarity">
    <text evidence="2">Belongs to the OmpP1/FadL family.</text>
</comment>
<keyword evidence="6" id="KW-0472">Membrane</keyword>
<evidence type="ECO:0000256" key="4">
    <source>
        <dbReference type="ARBA" id="ARBA00022692"/>
    </source>
</evidence>
<evidence type="ECO:0000256" key="5">
    <source>
        <dbReference type="ARBA" id="ARBA00022729"/>
    </source>
</evidence>
<evidence type="ECO:0000313" key="8">
    <source>
        <dbReference type="EMBL" id="MBT1073199.1"/>
    </source>
</evidence>
<keyword evidence="4" id="KW-0812">Transmembrane</keyword>
<evidence type="ECO:0000256" key="1">
    <source>
        <dbReference type="ARBA" id="ARBA00004571"/>
    </source>
</evidence>
<dbReference type="PANTHER" id="PTHR35093">
    <property type="entry name" value="OUTER MEMBRANE PROTEIN NMB0088-RELATED"/>
    <property type="match status" value="1"/>
</dbReference>
<sequence length="398" mass="43274">MLLGWAGSILYGTAAAYGSGFAIFTQSAAGLGQANSVVAHVEGPSAIFFNPALITALPGTQIEAGTTLIFPHRKFQSDTGETTKTRDTVFYPSTFYLTHRFNDDFAVGLGIFNPFGLSTDWGKEWSGRYLATKSEIQTYAFNPVIAYRVSPSLSIAGGANIILLDATLESKTISTALGVPGPSFDVNQKFKGSGHGVGYNVGISWNVSEQISVGASYRSEVEIDIDGDLDLEVLPQKLSGTTTLTLPQQVLAGIAWRPSDKLTLETGMRWEDWASFKQLRINISGQPPAIYPREWHDTFSVNAGAKYRLNETWAVSAGYLYGWNPVPDNTFEPAIPDSNTHLICAGSEAEFDKLKVALGYGYQLQENRIKTTNSYGPLANGTYSTDLHLLALSLSYRF</sequence>
<dbReference type="InterPro" id="IPR005017">
    <property type="entry name" value="OMPP1/FadL/TodX"/>
</dbReference>
<keyword evidence="5" id="KW-0732">Signal</keyword>
<keyword evidence="7" id="KW-0998">Cell outer membrane</keyword>
<comment type="caution">
    <text evidence="8">The sequence shown here is derived from an EMBL/GenBank/DDBJ whole genome shotgun (WGS) entry which is preliminary data.</text>
</comment>
<evidence type="ECO:0000256" key="7">
    <source>
        <dbReference type="ARBA" id="ARBA00023237"/>
    </source>
</evidence>
<comment type="subcellular location">
    <subcellularLocation>
        <location evidence="1">Cell outer membrane</location>
        <topology evidence="1">Multi-pass membrane protein</topology>
    </subcellularLocation>
</comment>
<keyword evidence="9" id="KW-1185">Reference proteome</keyword>
<dbReference type="Pfam" id="PF03349">
    <property type="entry name" value="Toluene_X"/>
    <property type="match status" value="1"/>
</dbReference>
<organism evidence="8 9">
    <name type="scientific">Pelotalea chapellei</name>
    <dbReference type="NCBI Taxonomy" id="44671"/>
    <lineage>
        <taxon>Bacteria</taxon>
        <taxon>Pseudomonadati</taxon>
        <taxon>Thermodesulfobacteriota</taxon>
        <taxon>Desulfuromonadia</taxon>
        <taxon>Geobacterales</taxon>
        <taxon>Geobacteraceae</taxon>
        <taxon>Pelotalea</taxon>
    </lineage>
</organism>
<accession>A0ABS5UBZ0</accession>
<evidence type="ECO:0000256" key="3">
    <source>
        <dbReference type="ARBA" id="ARBA00022452"/>
    </source>
</evidence>
<dbReference type="Proteomes" id="UP000784128">
    <property type="component" value="Unassembled WGS sequence"/>
</dbReference>
<evidence type="ECO:0000313" key="9">
    <source>
        <dbReference type="Proteomes" id="UP000784128"/>
    </source>
</evidence>
<name>A0ABS5UBZ0_9BACT</name>
<keyword evidence="3" id="KW-1134">Transmembrane beta strand</keyword>
<dbReference type="SUPFAM" id="SSF56935">
    <property type="entry name" value="Porins"/>
    <property type="match status" value="1"/>
</dbReference>
<protein>
    <submittedName>
        <fullName evidence="8">TonB-dependent receptor</fullName>
    </submittedName>
</protein>